<proteinExistence type="predicted"/>
<protein>
    <submittedName>
        <fullName evidence="2">Uncharacterized protein</fullName>
    </submittedName>
</protein>
<comment type="caution">
    <text evidence="2">The sequence shown here is derived from an EMBL/GenBank/DDBJ whole genome shotgun (WGS) entry which is preliminary data.</text>
</comment>
<evidence type="ECO:0000313" key="2">
    <source>
        <dbReference type="EMBL" id="TKA28963.1"/>
    </source>
</evidence>
<reference evidence="2 3" key="1">
    <citation type="submission" date="2017-03" db="EMBL/GenBank/DDBJ databases">
        <title>Genomes of endolithic fungi from Antarctica.</title>
        <authorList>
            <person name="Coleine C."/>
            <person name="Masonjones S."/>
            <person name="Stajich J.E."/>
        </authorList>
    </citation>
    <scope>NUCLEOTIDE SEQUENCE [LARGE SCALE GENOMIC DNA]</scope>
    <source>
        <strain evidence="2 3">CCFEE 6315</strain>
    </source>
</reference>
<sequence>MMTTLTVMNRRELNSMADQTQKPTTGAKRSASDDLGETSSSRPAKNDKTPRDEDREITHRLDAGTHDLILESNSGSNTKCRARSCIIVEKHDWRSYTDAKIRGPYRVNLQQSKRDKPDRRFFHVDCLEAIGFDLAKYLSAQ</sequence>
<dbReference type="AlphaFoldDB" id="A0A4U0U1Y0"/>
<evidence type="ECO:0000256" key="1">
    <source>
        <dbReference type="SAM" id="MobiDB-lite"/>
    </source>
</evidence>
<evidence type="ECO:0000313" key="3">
    <source>
        <dbReference type="Proteomes" id="UP000308549"/>
    </source>
</evidence>
<dbReference type="EMBL" id="NAJL01000016">
    <property type="protein sequence ID" value="TKA28963.1"/>
    <property type="molecule type" value="Genomic_DNA"/>
</dbReference>
<dbReference type="Proteomes" id="UP000308549">
    <property type="component" value="Unassembled WGS sequence"/>
</dbReference>
<feature type="compositionally biased region" description="Basic and acidic residues" evidence="1">
    <location>
        <begin position="44"/>
        <end position="69"/>
    </location>
</feature>
<keyword evidence="3" id="KW-1185">Reference proteome</keyword>
<feature type="region of interest" description="Disordered" evidence="1">
    <location>
        <begin position="1"/>
        <end position="76"/>
    </location>
</feature>
<organism evidence="2 3">
    <name type="scientific">Salinomyces thailandicus</name>
    <dbReference type="NCBI Taxonomy" id="706561"/>
    <lineage>
        <taxon>Eukaryota</taxon>
        <taxon>Fungi</taxon>
        <taxon>Dikarya</taxon>
        <taxon>Ascomycota</taxon>
        <taxon>Pezizomycotina</taxon>
        <taxon>Dothideomycetes</taxon>
        <taxon>Dothideomycetidae</taxon>
        <taxon>Mycosphaerellales</taxon>
        <taxon>Teratosphaeriaceae</taxon>
        <taxon>Salinomyces</taxon>
    </lineage>
</organism>
<gene>
    <name evidence="2" type="ORF">B0A50_03375</name>
</gene>
<accession>A0A4U0U1Y0</accession>
<name>A0A4U0U1Y0_9PEZI</name>